<protein>
    <submittedName>
        <fullName evidence="1">Uncharacterized protein</fullName>
    </submittedName>
</protein>
<reference evidence="1" key="1">
    <citation type="submission" date="2021-11" db="EMBL/GenBank/DDBJ databases">
        <authorList>
            <person name="Herlambang A."/>
            <person name="Guo Y."/>
            <person name="Takashima Y."/>
            <person name="Nishizawa T."/>
        </authorList>
    </citation>
    <scope>NUCLEOTIDE SEQUENCE</scope>
    <source>
        <strain evidence="1">E1425</strain>
    </source>
</reference>
<evidence type="ECO:0000313" key="2">
    <source>
        <dbReference type="Proteomes" id="UP000827284"/>
    </source>
</evidence>
<evidence type="ECO:0000313" key="1">
    <source>
        <dbReference type="EMBL" id="GJJ69708.1"/>
    </source>
</evidence>
<dbReference type="Proteomes" id="UP000827284">
    <property type="component" value="Unassembled WGS sequence"/>
</dbReference>
<gene>
    <name evidence="1" type="ORF">EMPS_02056</name>
</gene>
<sequence>MAYITIDFSEFLQFKTALASVAVESDLLVRTSLKYDESFISARLSTAKPKPQDITNWTPYGANRCDLPLHGAFNVEGKGWIEYHIGEPRLVFHYV</sequence>
<name>A0A9P3H421_9FUNG</name>
<accession>A0A9P3H421</accession>
<dbReference type="AlphaFoldDB" id="A0A9P3H421"/>
<dbReference type="OrthoDB" id="2336853at2759"/>
<reference evidence="1" key="2">
    <citation type="journal article" date="2022" name="Microbiol. Resour. Announc.">
        <title>Whole-Genome Sequence of Entomortierella parvispora E1425, a Mucoromycotan Fungus Associated with Burkholderiaceae-Related Endosymbiotic Bacteria.</title>
        <authorList>
            <person name="Herlambang A."/>
            <person name="Guo Y."/>
            <person name="Takashima Y."/>
            <person name="Narisawa K."/>
            <person name="Ohta H."/>
            <person name="Nishizawa T."/>
        </authorList>
    </citation>
    <scope>NUCLEOTIDE SEQUENCE</scope>
    <source>
        <strain evidence="1">E1425</strain>
    </source>
</reference>
<dbReference type="EMBL" id="BQFW01000002">
    <property type="protein sequence ID" value="GJJ69708.1"/>
    <property type="molecule type" value="Genomic_DNA"/>
</dbReference>
<proteinExistence type="predicted"/>
<comment type="caution">
    <text evidence="1">The sequence shown here is derived from an EMBL/GenBank/DDBJ whole genome shotgun (WGS) entry which is preliminary data.</text>
</comment>
<organism evidence="1 2">
    <name type="scientific">Entomortierella parvispora</name>
    <dbReference type="NCBI Taxonomy" id="205924"/>
    <lineage>
        <taxon>Eukaryota</taxon>
        <taxon>Fungi</taxon>
        <taxon>Fungi incertae sedis</taxon>
        <taxon>Mucoromycota</taxon>
        <taxon>Mortierellomycotina</taxon>
        <taxon>Mortierellomycetes</taxon>
        <taxon>Mortierellales</taxon>
        <taxon>Mortierellaceae</taxon>
        <taxon>Entomortierella</taxon>
    </lineage>
</organism>
<keyword evidence="2" id="KW-1185">Reference proteome</keyword>